<dbReference type="AlphaFoldDB" id="A0A0F9MYZ1"/>
<sequence>MGITLSLAVCRIIYILHFGVDMPNCVTYQSAANQVFDVVGWKAFDKLVAQAKALETHYVKTGNVISPRLKASIDNGSV</sequence>
<dbReference type="EMBL" id="LAZR01004191">
    <property type="protein sequence ID" value="KKN10939.1"/>
    <property type="molecule type" value="Genomic_DNA"/>
</dbReference>
<comment type="caution">
    <text evidence="1">The sequence shown here is derived from an EMBL/GenBank/DDBJ whole genome shotgun (WGS) entry which is preliminary data.</text>
</comment>
<reference evidence="1" key="1">
    <citation type="journal article" date="2015" name="Nature">
        <title>Complex archaea that bridge the gap between prokaryotes and eukaryotes.</title>
        <authorList>
            <person name="Spang A."/>
            <person name="Saw J.H."/>
            <person name="Jorgensen S.L."/>
            <person name="Zaremba-Niedzwiedzka K."/>
            <person name="Martijn J."/>
            <person name="Lind A.E."/>
            <person name="van Eijk R."/>
            <person name="Schleper C."/>
            <person name="Guy L."/>
            <person name="Ettema T.J."/>
        </authorList>
    </citation>
    <scope>NUCLEOTIDE SEQUENCE</scope>
</reference>
<accession>A0A0F9MYZ1</accession>
<evidence type="ECO:0000313" key="1">
    <source>
        <dbReference type="EMBL" id="KKN10939.1"/>
    </source>
</evidence>
<protein>
    <submittedName>
        <fullName evidence="1">Uncharacterized protein</fullName>
    </submittedName>
</protein>
<organism evidence="1">
    <name type="scientific">marine sediment metagenome</name>
    <dbReference type="NCBI Taxonomy" id="412755"/>
    <lineage>
        <taxon>unclassified sequences</taxon>
        <taxon>metagenomes</taxon>
        <taxon>ecological metagenomes</taxon>
    </lineage>
</organism>
<name>A0A0F9MYZ1_9ZZZZ</name>
<proteinExistence type="predicted"/>
<gene>
    <name evidence="1" type="ORF">LCGC14_1031680</name>
</gene>